<dbReference type="Gene3D" id="2.60.40.10">
    <property type="entry name" value="Immunoglobulins"/>
    <property type="match status" value="1"/>
</dbReference>
<feature type="domain" description="Ig-like SoxY" evidence="3">
    <location>
        <begin position="41"/>
        <end position="150"/>
    </location>
</feature>
<evidence type="ECO:0000313" key="5">
    <source>
        <dbReference type="Proteomes" id="UP000223606"/>
    </source>
</evidence>
<reference evidence="5" key="1">
    <citation type="submission" date="2017-09" db="EMBL/GenBank/DDBJ databases">
        <title>Genome sequence of Nannocystis excedens DSM 71.</title>
        <authorList>
            <person name="Blom J."/>
        </authorList>
    </citation>
    <scope>NUCLEOTIDE SEQUENCE [LARGE SCALE GENOMIC DNA]</scope>
    <source>
        <strain evidence="5">type strain: E19</strain>
    </source>
</reference>
<evidence type="ECO:0000259" key="3">
    <source>
        <dbReference type="Pfam" id="PF13501"/>
    </source>
</evidence>
<organism evidence="4 5">
    <name type="scientific">Hartmannibacter diazotrophicus</name>
    <dbReference type="NCBI Taxonomy" id="1482074"/>
    <lineage>
        <taxon>Bacteria</taxon>
        <taxon>Pseudomonadati</taxon>
        <taxon>Pseudomonadota</taxon>
        <taxon>Alphaproteobacteria</taxon>
        <taxon>Hyphomicrobiales</taxon>
        <taxon>Pleomorphomonadaceae</taxon>
        <taxon>Hartmannibacter</taxon>
    </lineage>
</organism>
<feature type="signal peptide" evidence="1">
    <location>
        <begin position="1"/>
        <end position="27"/>
    </location>
</feature>
<dbReference type="RefSeq" id="WP_099558819.1">
    <property type="nucleotide sequence ID" value="NZ_LT960614.1"/>
</dbReference>
<name>A0A2C9D751_9HYPH</name>
<dbReference type="InterPro" id="IPR032711">
    <property type="entry name" value="SoxY"/>
</dbReference>
<dbReference type="InterPro" id="IPR014756">
    <property type="entry name" value="Ig_E-set"/>
</dbReference>
<dbReference type="InterPro" id="IPR030831">
    <property type="entry name" value="Fuse-rel_SoxYZ"/>
</dbReference>
<dbReference type="Gene3D" id="2.60.40.2470">
    <property type="entry name" value="SoxY domain"/>
    <property type="match status" value="1"/>
</dbReference>
<dbReference type="SUPFAM" id="SSF81296">
    <property type="entry name" value="E set domains"/>
    <property type="match status" value="1"/>
</dbReference>
<sequence>MTSFKSVLSLAGAACLTTAVLTAPALALDKPTGTWADLVTNVFADRPMQDGAGIISLDAPYRAEDAAIVPIAMNFTLPPGDSRSIDKVTLVIDENPAPVAAEFTLGKSAGVSHIETRVRVNAYTNVHVVAETSDGQLYVTERYVKAAGGCSAPAGKDQALALAEMGKMKFREFPQQDGDAPGRRQAQIMIHHPNNSGLQKDQVTLNYIPPRFINELTVNQGKDLILKMEGGISISENPNFRFAYIPNGEEVSVDATDTDGAAFHGAWAQQPRSGS</sequence>
<protein>
    <submittedName>
        <fullName evidence="4">Sulfur oxidation protein SoxY</fullName>
    </submittedName>
</protein>
<dbReference type="Proteomes" id="UP000223606">
    <property type="component" value="Chromosome 1"/>
</dbReference>
<accession>A0A2C9D751</accession>
<dbReference type="Pfam" id="PF08770">
    <property type="entry name" value="SoxZ"/>
    <property type="match status" value="1"/>
</dbReference>
<keyword evidence="5" id="KW-1185">Reference proteome</keyword>
<evidence type="ECO:0000259" key="2">
    <source>
        <dbReference type="Pfam" id="PF08770"/>
    </source>
</evidence>
<dbReference type="InterPro" id="IPR013783">
    <property type="entry name" value="Ig-like_fold"/>
</dbReference>
<dbReference type="AlphaFoldDB" id="A0A2C9D751"/>
<feature type="domain" description="Sulphur oxidation protein SoxZ" evidence="2">
    <location>
        <begin position="184"/>
        <end position="265"/>
    </location>
</feature>
<evidence type="ECO:0000313" key="4">
    <source>
        <dbReference type="EMBL" id="SON55581.1"/>
    </source>
</evidence>
<keyword evidence="1" id="KW-0732">Signal</keyword>
<evidence type="ECO:0000256" key="1">
    <source>
        <dbReference type="SAM" id="SignalP"/>
    </source>
</evidence>
<proteinExistence type="predicted"/>
<gene>
    <name evidence="4" type="ORF">HDIA_2040</name>
</gene>
<dbReference type="KEGG" id="hdi:HDIA_2040"/>
<dbReference type="NCBIfam" id="TIGR04557">
    <property type="entry name" value="fuse_rel_SoxYZ"/>
    <property type="match status" value="1"/>
</dbReference>
<dbReference type="OrthoDB" id="8538315at2"/>
<dbReference type="InterPro" id="IPR014880">
    <property type="entry name" value="SoxZ_dom"/>
</dbReference>
<dbReference type="InterPro" id="IPR038162">
    <property type="entry name" value="SoxY_sf"/>
</dbReference>
<dbReference type="Pfam" id="PF13501">
    <property type="entry name" value="SoxY"/>
    <property type="match status" value="1"/>
</dbReference>
<feature type="chain" id="PRO_5012090064" evidence="1">
    <location>
        <begin position="28"/>
        <end position="275"/>
    </location>
</feature>
<dbReference type="EMBL" id="LT960614">
    <property type="protein sequence ID" value="SON55581.1"/>
    <property type="molecule type" value="Genomic_DNA"/>
</dbReference>